<comment type="catalytic activity">
    <reaction evidence="10">
        <text>L-histidinol phosphate + H2O = L-histidinol + phosphate</text>
        <dbReference type="Rhea" id="RHEA:14465"/>
        <dbReference type="ChEBI" id="CHEBI:15377"/>
        <dbReference type="ChEBI" id="CHEBI:43474"/>
        <dbReference type="ChEBI" id="CHEBI:57699"/>
        <dbReference type="ChEBI" id="CHEBI:57980"/>
        <dbReference type="EC" id="3.1.3.15"/>
    </reaction>
</comment>
<dbReference type="Pfam" id="PF00459">
    <property type="entry name" value="Inositol_P"/>
    <property type="match status" value="1"/>
</dbReference>
<evidence type="ECO:0000256" key="4">
    <source>
        <dbReference type="ARBA" id="ARBA00013085"/>
    </source>
</evidence>
<name>A0ABZ0PHU4_9PROT</name>
<dbReference type="Gene3D" id="3.40.190.80">
    <property type="match status" value="1"/>
</dbReference>
<evidence type="ECO:0000256" key="3">
    <source>
        <dbReference type="ARBA" id="ARBA00009759"/>
    </source>
</evidence>
<evidence type="ECO:0000256" key="2">
    <source>
        <dbReference type="ARBA" id="ARBA00004970"/>
    </source>
</evidence>
<dbReference type="PRINTS" id="PR00377">
    <property type="entry name" value="IMPHPHTASES"/>
</dbReference>
<dbReference type="PANTHER" id="PTHR43200:SF6">
    <property type="entry name" value="3'(2'),5'-BISPHOSPHATE NUCLEOTIDASE"/>
    <property type="match status" value="1"/>
</dbReference>
<evidence type="ECO:0000313" key="13">
    <source>
        <dbReference type="Proteomes" id="UP001305521"/>
    </source>
</evidence>
<evidence type="ECO:0000256" key="6">
    <source>
        <dbReference type="ARBA" id="ARBA00022723"/>
    </source>
</evidence>
<dbReference type="InterPro" id="IPR020583">
    <property type="entry name" value="Inositol_monoP_metal-BS"/>
</dbReference>
<comment type="cofactor">
    <cofactor evidence="1">
        <name>Mg(2+)</name>
        <dbReference type="ChEBI" id="CHEBI:18420"/>
    </cofactor>
</comment>
<dbReference type="EC" id="3.1.3.15" evidence="4 11"/>
<keyword evidence="5" id="KW-0028">Amino-acid biosynthesis</keyword>
<dbReference type="SUPFAM" id="SSF56655">
    <property type="entry name" value="Carbohydrate phosphatase"/>
    <property type="match status" value="1"/>
</dbReference>
<dbReference type="RefSeq" id="WP_318649190.1">
    <property type="nucleotide sequence ID" value="NZ_CP137852.1"/>
</dbReference>
<dbReference type="PANTHER" id="PTHR43200">
    <property type="entry name" value="PHOSPHATASE"/>
    <property type="match status" value="1"/>
</dbReference>
<evidence type="ECO:0000256" key="5">
    <source>
        <dbReference type="ARBA" id="ARBA00022605"/>
    </source>
</evidence>
<sequence>MTAAEAAADLAGGIIRPLFRSGLLVEAKGDASPVTEADRAAERALRAFLTERFPTHGIMGEEYGTERGDAEYLWVLDPIDGTRAFLTGRPLFGTLIGLLHKGQPVLGLIDQPVTRERWIGVAGQPTRFTSPMGGTAACRPCASLATAELSCTSPDIFDAAGTARFDRVRQAARRVTWGGDCYAYGLIALGLVDAVVEGTLKPWDWAALVPVIEGAGGRMTDWQGQALTLHSKGEVIAVGDAALLPEIVSLLS</sequence>
<keyword evidence="7 12" id="KW-0378">Hydrolase</keyword>
<evidence type="ECO:0000256" key="7">
    <source>
        <dbReference type="ARBA" id="ARBA00022801"/>
    </source>
</evidence>
<dbReference type="InterPro" id="IPR000760">
    <property type="entry name" value="Inositol_monophosphatase-like"/>
</dbReference>
<reference evidence="12 13" key="1">
    <citation type="submission" date="2023-11" db="EMBL/GenBank/DDBJ databases">
        <title>Arctic aerobic anoxygenic photoheterotroph Sediminicoccus rosea KRV36 adapts its photosynthesis to long days of polar summer.</title>
        <authorList>
            <person name="Tomasch J."/>
            <person name="Kopejtka K."/>
            <person name="Bily T."/>
            <person name="Gardiner A.T."/>
            <person name="Gardian Z."/>
            <person name="Shivaramu S."/>
            <person name="Koblizek M."/>
            <person name="Engelhardt F."/>
            <person name="Kaftan D."/>
        </authorList>
    </citation>
    <scope>NUCLEOTIDE SEQUENCE [LARGE SCALE GENOMIC DNA]</scope>
    <source>
        <strain evidence="12 13">R-30</strain>
    </source>
</reference>
<dbReference type="GO" id="GO:0004401">
    <property type="term" value="F:histidinol-phosphatase activity"/>
    <property type="evidence" value="ECO:0007669"/>
    <property type="project" value="UniProtKB-EC"/>
</dbReference>
<protein>
    <recommendedName>
        <fullName evidence="4 11">Histidinol-phosphatase</fullName>
        <ecNumber evidence="4 11">3.1.3.15</ecNumber>
    </recommendedName>
</protein>
<gene>
    <name evidence="12" type="primary">hisN</name>
    <name evidence="12" type="ORF">R9Z33_24435</name>
</gene>
<keyword evidence="6" id="KW-0479">Metal-binding</keyword>
<dbReference type="InterPro" id="IPR051090">
    <property type="entry name" value="Inositol_monoP_superfamily"/>
</dbReference>
<keyword evidence="13" id="KW-1185">Reference proteome</keyword>
<keyword evidence="8" id="KW-0460">Magnesium</keyword>
<comment type="similarity">
    <text evidence="3">Belongs to the inositol monophosphatase superfamily.</text>
</comment>
<proteinExistence type="inferred from homology"/>
<dbReference type="Proteomes" id="UP001305521">
    <property type="component" value="Chromosome"/>
</dbReference>
<dbReference type="InterPro" id="IPR011809">
    <property type="entry name" value="His_9_proposed"/>
</dbReference>
<dbReference type="CDD" id="cd01641">
    <property type="entry name" value="Bacterial_IMPase_like_1"/>
    <property type="match status" value="1"/>
</dbReference>
<organism evidence="12 13">
    <name type="scientific">Sediminicoccus rosea</name>
    <dbReference type="NCBI Taxonomy" id="1225128"/>
    <lineage>
        <taxon>Bacteria</taxon>
        <taxon>Pseudomonadati</taxon>
        <taxon>Pseudomonadota</taxon>
        <taxon>Alphaproteobacteria</taxon>
        <taxon>Acetobacterales</taxon>
        <taxon>Roseomonadaceae</taxon>
        <taxon>Sediminicoccus</taxon>
    </lineage>
</organism>
<dbReference type="EMBL" id="CP137852">
    <property type="protein sequence ID" value="WPB85224.1"/>
    <property type="molecule type" value="Genomic_DNA"/>
</dbReference>
<comment type="pathway">
    <text evidence="2">Amino-acid biosynthesis; L-histidine biosynthesis; L-histidine from 5-phospho-alpha-D-ribose 1-diphosphate: step 8/9.</text>
</comment>
<evidence type="ECO:0000256" key="1">
    <source>
        <dbReference type="ARBA" id="ARBA00001946"/>
    </source>
</evidence>
<accession>A0ABZ0PHU4</accession>
<evidence type="ECO:0000256" key="10">
    <source>
        <dbReference type="ARBA" id="ARBA00049158"/>
    </source>
</evidence>
<dbReference type="Gene3D" id="3.30.540.10">
    <property type="entry name" value="Fructose-1,6-Bisphosphatase, subunit A, domain 1"/>
    <property type="match status" value="1"/>
</dbReference>
<dbReference type="NCBIfam" id="TIGR02067">
    <property type="entry name" value="his_9_HisN"/>
    <property type="match status" value="1"/>
</dbReference>
<evidence type="ECO:0000256" key="8">
    <source>
        <dbReference type="ARBA" id="ARBA00022842"/>
    </source>
</evidence>
<evidence type="ECO:0000313" key="12">
    <source>
        <dbReference type="EMBL" id="WPB85224.1"/>
    </source>
</evidence>
<dbReference type="PROSITE" id="PS00629">
    <property type="entry name" value="IMP_1"/>
    <property type="match status" value="1"/>
</dbReference>
<keyword evidence="9" id="KW-0368">Histidine biosynthesis</keyword>
<evidence type="ECO:0000256" key="11">
    <source>
        <dbReference type="NCBIfam" id="TIGR02067"/>
    </source>
</evidence>
<evidence type="ECO:0000256" key="9">
    <source>
        <dbReference type="ARBA" id="ARBA00023102"/>
    </source>
</evidence>